<evidence type="ECO:0000256" key="1">
    <source>
        <dbReference type="SAM" id="MobiDB-lite"/>
    </source>
</evidence>
<feature type="transmembrane region" description="Helical" evidence="2">
    <location>
        <begin position="1197"/>
        <end position="1222"/>
    </location>
</feature>
<feature type="compositionally biased region" description="Polar residues" evidence="1">
    <location>
        <begin position="1057"/>
        <end position="1105"/>
    </location>
</feature>
<feature type="transmembrane region" description="Helical" evidence="2">
    <location>
        <begin position="1387"/>
        <end position="1407"/>
    </location>
</feature>
<reference evidence="4" key="1">
    <citation type="submission" date="2015-09" db="EMBL/GenBank/DDBJ databases">
        <authorList>
            <consortium name="Pathogen Informatics"/>
        </authorList>
    </citation>
    <scope>NUCLEOTIDE SEQUENCE [LARGE SCALE GENOMIC DNA]</scope>
    <source>
        <strain evidence="4">Lake Konstanz</strain>
    </source>
</reference>
<feature type="transmembrane region" description="Helical" evidence="2">
    <location>
        <begin position="1427"/>
        <end position="1446"/>
    </location>
</feature>
<feature type="region of interest" description="Disordered" evidence="1">
    <location>
        <begin position="1039"/>
        <end position="1117"/>
    </location>
</feature>
<sequence>MVHIENVTNDVDESLAAGSNVCSPENCFSLFKVHSCRSIVNMTIALNNIFHERDTTTVSLANAAANITDLVVVTMNATAMSSQAFVYIGPVGVALQRVVVIATSLVLRAPRSRLGTVSAAIALSKIPLVSDASITISNVTIANFASLDPQMSSGFVLSTVENIDVLTNVNLSISAVTIASHVESALMISLLHVNLALRASLLVERVTTTGSFVGNQVKVVSLQDSALRQSQVMIADIQLLAGNPVVANAVYLVSIVAVYSSSLDSCQVVMVRVHSTSSIILHSLLDVTPSASSSRAPAKLVNSALQFLDCVLMGYLSTVFRLFSGPLVVNSSFDLQNVSVPDSQFAGVVLDSLDANTNRFNVSIVHSHISGGYSLFVQSSDIVEFSLVVASSTLRVVASTYFSSNAVFYAIVLSSGSLTRSVVLIEDDVRLMSLPNPSSSSCTNVALWSFDFRFLDHTVMSVRFLEFVGGVMCGMLDCTNTTVATSSTIIVGVRPGGAMITVPAVSLVNAISIQATVISDDSTFELHLPAALVVQSGAAMTFAGIYVNGVSVMRRSLLTITTCNARDGNSSSFAWPTRAIVITNFVIEHHSIMMLSRVALTVLNSETTQVYGVADFVNGNITNNSSLRIGEVQLRVSRADRLVGAFISNLVLRVENESSLEFDQLTCASNDMNSSWSGITAAVLVSGASLRNQSRVFVCAEIAASAANNSSTTAALFHVADTALFDSVLEIEEEATTTQRRTNTVITLTRCAFIGSHHGLPPPRFAVTPTTLASSDAEMMTAFLFLLGPNSDNVPTAITTENVSRRLVQVHLIKCNATFPWTTLMEARQYSLIGALNPNSPSFNHSTTVINVFTDQLLLFGAMSLLLIPSSTSTERNFVAGFLSIKCSWWGRHPFSEPLDPLQLALRGAVLRGGISSQTDTQFTNVTYSSESAINPLSPLCASTAFQREPNLASWSFSLSHRDTISLPQEQSASIVNSLSTSPLTSLSHNDSSSRSLLLPDTQTIEYTNSQTSSQGNHTLTVTMTQSFDRLGVATSSAALQTESSSEATKSTSASENRTQIVSGTTSFELHVSSTNAGGTPSPTSDKPPTNPTSTPVDSRTSSVYFQYPTRDPATTTTNEARSTIAFAVSVLSGGGGVGASALIHVSLSSVLARCAGNGEEEGEDVVDVVLIGGDDGNLFHMHIGHDTDHGYGYRGVLISMFVFAGGSLLIALGWCAAIFLWQRGCRFEQQMRDIIALWRRILVEHGGLPGWWLAGPCATAIGPLLANFISLASVSPWDTSSTQATDATLVIIAAAVVVTHTLWCWRVLLSPRYYGAFIATARGLAPELQIADGNPAKVPLQWLLSGAYGWAVDRRIAPTDDNNTRRRRTSFVGAYGDLFNSMVPRYYWWFLVEATVTIVIALLAALPALFVHRSDAATVVPDVCRGSLHAATAVQIAQAAAFVLLQPIAVRWEAIAACLSVTLGALAALLMSLESAADEEVEVAATVVSVVQIVFVMTATICAIAEEVYAWATSQPSRRAQREWREFDISVSLPTLGKPPTFLTSVSNSPSEICESDRGMMQVIEAQEMLVQEMLVTLIVRITQESSRQHRLRRAREKN</sequence>
<accession>A0A0S4IU48</accession>
<feature type="transmembrane region" description="Helical" evidence="2">
    <location>
        <begin position="1243"/>
        <end position="1270"/>
    </location>
</feature>
<keyword evidence="4" id="KW-1185">Reference proteome</keyword>
<feature type="transmembrane region" description="Helical" evidence="2">
    <location>
        <begin position="1290"/>
        <end position="1310"/>
    </location>
</feature>
<dbReference type="VEuPathDB" id="TriTrypDB:BSAL_67500"/>
<proteinExistence type="predicted"/>
<keyword evidence="2" id="KW-0472">Membrane</keyword>
<dbReference type="Proteomes" id="UP000051952">
    <property type="component" value="Unassembled WGS sequence"/>
</dbReference>
<feature type="transmembrane region" description="Helical" evidence="2">
    <location>
        <begin position="1484"/>
        <end position="1513"/>
    </location>
</feature>
<evidence type="ECO:0000256" key="2">
    <source>
        <dbReference type="SAM" id="Phobius"/>
    </source>
</evidence>
<evidence type="ECO:0000313" key="4">
    <source>
        <dbReference type="Proteomes" id="UP000051952"/>
    </source>
</evidence>
<protein>
    <submittedName>
        <fullName evidence="3">Transmembrane protein, putative</fullName>
    </submittedName>
</protein>
<name>A0A0S4IU48_BODSA</name>
<keyword evidence="2" id="KW-1133">Transmembrane helix</keyword>
<dbReference type="EMBL" id="CYKH01000453">
    <property type="protein sequence ID" value="CUF93657.1"/>
    <property type="molecule type" value="Genomic_DNA"/>
</dbReference>
<feature type="compositionally biased region" description="Low complexity" evidence="1">
    <location>
        <begin position="1042"/>
        <end position="1056"/>
    </location>
</feature>
<organism evidence="3 4">
    <name type="scientific">Bodo saltans</name>
    <name type="common">Flagellated protozoan</name>
    <dbReference type="NCBI Taxonomy" id="75058"/>
    <lineage>
        <taxon>Eukaryota</taxon>
        <taxon>Discoba</taxon>
        <taxon>Euglenozoa</taxon>
        <taxon>Kinetoplastea</taxon>
        <taxon>Metakinetoplastina</taxon>
        <taxon>Eubodonida</taxon>
        <taxon>Bodonidae</taxon>
        <taxon>Bodo</taxon>
    </lineage>
</organism>
<feature type="transmembrane region" description="Helical" evidence="2">
    <location>
        <begin position="1453"/>
        <end position="1472"/>
    </location>
</feature>
<gene>
    <name evidence="3" type="ORF">BSAL_67500</name>
</gene>
<evidence type="ECO:0000313" key="3">
    <source>
        <dbReference type="EMBL" id="CUF93657.1"/>
    </source>
</evidence>
<keyword evidence="2 3" id="KW-0812">Transmembrane</keyword>